<dbReference type="RefSeq" id="WP_093049109.1">
    <property type="nucleotide sequence ID" value="NZ_FOGT01000004.1"/>
</dbReference>
<dbReference type="NCBIfam" id="TIGR00229">
    <property type="entry name" value="sensory_box"/>
    <property type="match status" value="1"/>
</dbReference>
<evidence type="ECO:0000313" key="3">
    <source>
        <dbReference type="EMBL" id="SER84474.1"/>
    </source>
</evidence>
<dbReference type="OrthoDB" id="9759607at2"/>
<dbReference type="PANTHER" id="PTHR44757:SF2">
    <property type="entry name" value="BIOFILM ARCHITECTURE MAINTENANCE PROTEIN MBAA"/>
    <property type="match status" value="1"/>
</dbReference>
<feature type="domain" description="PAC" evidence="1">
    <location>
        <begin position="111"/>
        <end position="166"/>
    </location>
</feature>
<dbReference type="Gene3D" id="3.30.70.270">
    <property type="match status" value="1"/>
</dbReference>
<dbReference type="InterPro" id="IPR013655">
    <property type="entry name" value="PAS_fold_3"/>
</dbReference>
<dbReference type="CDD" id="cd01949">
    <property type="entry name" value="GGDEF"/>
    <property type="match status" value="1"/>
</dbReference>
<dbReference type="EMBL" id="FOGT01000004">
    <property type="protein sequence ID" value="SER84474.1"/>
    <property type="molecule type" value="Genomic_DNA"/>
</dbReference>
<dbReference type="InterPro" id="IPR000014">
    <property type="entry name" value="PAS"/>
</dbReference>
<dbReference type="STRING" id="1601833.SAMN05518684_104227"/>
<dbReference type="InterPro" id="IPR052155">
    <property type="entry name" value="Biofilm_reg_signaling"/>
</dbReference>
<reference evidence="4" key="1">
    <citation type="submission" date="2016-10" db="EMBL/GenBank/DDBJ databases">
        <authorList>
            <person name="Varghese N."/>
            <person name="Submissions S."/>
        </authorList>
    </citation>
    <scope>NUCLEOTIDE SEQUENCE [LARGE SCALE GENOMIC DNA]</scope>
    <source>
        <strain evidence="4">S9</strain>
    </source>
</reference>
<protein>
    <submittedName>
        <fullName evidence="3">PAS domain S-box-containing protein/diguanylate cyclase (GGDEF) domain-containing protein</fullName>
    </submittedName>
</protein>
<dbReference type="SMART" id="SM00267">
    <property type="entry name" value="GGDEF"/>
    <property type="match status" value="1"/>
</dbReference>
<dbReference type="InterPro" id="IPR029787">
    <property type="entry name" value="Nucleotide_cyclase"/>
</dbReference>
<name>A0A1H9SHP0_9BACI</name>
<dbReference type="SUPFAM" id="SSF55785">
    <property type="entry name" value="PYP-like sensor domain (PAS domain)"/>
    <property type="match status" value="1"/>
</dbReference>
<sequence>MLTSTLLISLGFAAGASAVFLLLKTCIRKKNHYIKQAEQSKDDVIDLVEHSKDIIYYLRTVPTIEYIYLSPSVNKVLGWDIIQHYENPEEIYALIHPEDYPVLLNKINGKADYNRPLLQRWKHSEGNYIWFEETARPVYENGEFVGVQGILRNITEKVTLQKKLEYQSLHDELTGLLNRNAFKSKMNQLNNSSHLPAGLIICDMNNLKITNDTYGHHSGDQLIQSAAAYLKNHFNNRNSTLFRIGGDEFAIIVTDLSHPEFLSKCQHFESRLAHQNSSQAISLAFGSAYSEAPKGQMEDLFKSADLAMYEQKKAVKRKSTAVRN</sequence>
<dbReference type="InterPro" id="IPR035965">
    <property type="entry name" value="PAS-like_dom_sf"/>
</dbReference>
<evidence type="ECO:0000259" key="1">
    <source>
        <dbReference type="PROSITE" id="PS50113"/>
    </source>
</evidence>
<proteinExistence type="predicted"/>
<dbReference type="InterPro" id="IPR000160">
    <property type="entry name" value="GGDEF_dom"/>
</dbReference>
<dbReference type="Pfam" id="PF00990">
    <property type="entry name" value="GGDEF"/>
    <property type="match status" value="1"/>
</dbReference>
<gene>
    <name evidence="3" type="ORF">SAMN05518684_104227</name>
</gene>
<dbReference type="InterPro" id="IPR043128">
    <property type="entry name" value="Rev_trsase/Diguanyl_cyclase"/>
</dbReference>
<dbReference type="PANTHER" id="PTHR44757">
    <property type="entry name" value="DIGUANYLATE CYCLASE DGCP"/>
    <property type="match status" value="1"/>
</dbReference>
<dbReference type="InterPro" id="IPR000700">
    <property type="entry name" value="PAS-assoc_C"/>
</dbReference>
<evidence type="ECO:0000259" key="2">
    <source>
        <dbReference type="PROSITE" id="PS50887"/>
    </source>
</evidence>
<dbReference type="CDD" id="cd00130">
    <property type="entry name" value="PAS"/>
    <property type="match status" value="1"/>
</dbReference>
<dbReference type="Proteomes" id="UP000198571">
    <property type="component" value="Unassembled WGS sequence"/>
</dbReference>
<dbReference type="NCBIfam" id="TIGR00254">
    <property type="entry name" value="GGDEF"/>
    <property type="match status" value="1"/>
</dbReference>
<evidence type="ECO:0000313" key="4">
    <source>
        <dbReference type="Proteomes" id="UP000198571"/>
    </source>
</evidence>
<accession>A0A1H9SHP0</accession>
<dbReference type="SMART" id="SM00086">
    <property type="entry name" value="PAC"/>
    <property type="match status" value="1"/>
</dbReference>
<dbReference type="SUPFAM" id="SSF55073">
    <property type="entry name" value="Nucleotide cyclase"/>
    <property type="match status" value="1"/>
</dbReference>
<organism evidence="3 4">
    <name type="scientific">Salipaludibacillus aurantiacus</name>
    <dbReference type="NCBI Taxonomy" id="1601833"/>
    <lineage>
        <taxon>Bacteria</taxon>
        <taxon>Bacillati</taxon>
        <taxon>Bacillota</taxon>
        <taxon>Bacilli</taxon>
        <taxon>Bacillales</taxon>
        <taxon>Bacillaceae</taxon>
    </lineage>
</organism>
<dbReference type="PROSITE" id="PS50887">
    <property type="entry name" value="GGDEF"/>
    <property type="match status" value="1"/>
</dbReference>
<feature type="domain" description="GGDEF" evidence="2">
    <location>
        <begin position="195"/>
        <end position="324"/>
    </location>
</feature>
<keyword evidence="4" id="KW-1185">Reference proteome</keyword>
<dbReference type="PROSITE" id="PS50113">
    <property type="entry name" value="PAC"/>
    <property type="match status" value="1"/>
</dbReference>
<dbReference type="InterPro" id="IPR001610">
    <property type="entry name" value="PAC"/>
</dbReference>
<dbReference type="AlphaFoldDB" id="A0A1H9SHP0"/>
<dbReference type="Pfam" id="PF08447">
    <property type="entry name" value="PAS_3"/>
    <property type="match status" value="1"/>
</dbReference>
<dbReference type="Gene3D" id="3.30.450.20">
    <property type="entry name" value="PAS domain"/>
    <property type="match status" value="1"/>
</dbReference>